<evidence type="ECO:0000313" key="1">
    <source>
        <dbReference type="EMBL" id="PTB40318.1"/>
    </source>
</evidence>
<protein>
    <submittedName>
        <fullName evidence="1">Uncharacterized protein</fullName>
    </submittedName>
</protein>
<dbReference type="AlphaFoldDB" id="A0A2T3Z680"/>
<organism evidence="1 2">
    <name type="scientific">Trichoderma asperellum (strain ATCC 204424 / CBS 433.97 / NBRC 101777)</name>
    <dbReference type="NCBI Taxonomy" id="1042311"/>
    <lineage>
        <taxon>Eukaryota</taxon>
        <taxon>Fungi</taxon>
        <taxon>Dikarya</taxon>
        <taxon>Ascomycota</taxon>
        <taxon>Pezizomycotina</taxon>
        <taxon>Sordariomycetes</taxon>
        <taxon>Hypocreomycetidae</taxon>
        <taxon>Hypocreales</taxon>
        <taxon>Hypocreaceae</taxon>
        <taxon>Trichoderma</taxon>
    </lineage>
</organism>
<dbReference type="EMBL" id="KZ679263">
    <property type="protein sequence ID" value="PTB40318.1"/>
    <property type="molecule type" value="Genomic_DNA"/>
</dbReference>
<sequence length="203" mass="23310">MCSFFNLLQNPTIKKKVILSMNSEDYHRDVDVSLHYHRRACRLRQQLDFPPHFHIGHSRWGVIDFVPITNFPDIRSQYIAETQKYGNLMVTPREDIRVGIYVQLDHLHGLNIDSTHASVNISHAARILVPLASKEGSINLNLAERASKIACVLKGHDPALLQTYAKERLPIAKRLIEIAAMFCDRLAEHFAEYVWHFNVSSIT</sequence>
<gene>
    <name evidence="1" type="ORF">M441DRAFT_48170</name>
</gene>
<name>A0A2T3Z680_TRIA4</name>
<reference evidence="1 2" key="1">
    <citation type="submission" date="2016-07" db="EMBL/GenBank/DDBJ databases">
        <title>Multiple horizontal gene transfer events from other fungi enriched the ability of initially mycotrophic Trichoderma (Ascomycota) to feed on dead plant biomass.</title>
        <authorList>
            <consortium name="DOE Joint Genome Institute"/>
            <person name="Aerts A."/>
            <person name="Atanasova L."/>
            <person name="Chenthamara K."/>
            <person name="Zhang J."/>
            <person name="Grujic M."/>
            <person name="Henrissat B."/>
            <person name="Kuo A."/>
            <person name="Salamov A."/>
            <person name="Lipzen A."/>
            <person name="Labutti K."/>
            <person name="Barry K."/>
            <person name="Miao Y."/>
            <person name="Rahimi M.J."/>
            <person name="Shen Q."/>
            <person name="Grigoriev I.V."/>
            <person name="Kubicek C.P."/>
            <person name="Druzhinina I.S."/>
        </authorList>
    </citation>
    <scope>NUCLEOTIDE SEQUENCE [LARGE SCALE GENOMIC DNA]</scope>
    <source>
        <strain evidence="1 2">CBS 433.97</strain>
    </source>
</reference>
<dbReference type="Proteomes" id="UP000240493">
    <property type="component" value="Unassembled WGS sequence"/>
</dbReference>
<dbReference type="OrthoDB" id="1716816at2759"/>
<evidence type="ECO:0000313" key="2">
    <source>
        <dbReference type="Proteomes" id="UP000240493"/>
    </source>
</evidence>
<keyword evidence="2" id="KW-1185">Reference proteome</keyword>
<proteinExistence type="predicted"/>
<dbReference type="SUPFAM" id="SSF54373">
    <property type="entry name" value="FAD-linked reductases, C-terminal domain"/>
    <property type="match status" value="1"/>
</dbReference>
<accession>A0A2T3Z680</accession>
<dbReference type="Gene3D" id="3.30.9.10">
    <property type="entry name" value="D-Amino Acid Oxidase, subunit A, domain 2"/>
    <property type="match status" value="1"/>
</dbReference>